<evidence type="ECO:0000256" key="1">
    <source>
        <dbReference type="SAM" id="MobiDB-lite"/>
    </source>
</evidence>
<dbReference type="AlphaFoldDB" id="J3AD10"/>
<protein>
    <submittedName>
        <fullName evidence="2">Uncharacterized protein</fullName>
    </submittedName>
</protein>
<name>J3AD10_ACTNH</name>
<proteinExistence type="predicted"/>
<organism evidence="2 3">
    <name type="scientific">Actinomyces naeslundii (strain ATCC 12104 / DSM 43013 / CCUG 2238 / JCM 8349 / NCTC 10301 / Howell 279)</name>
    <dbReference type="NCBI Taxonomy" id="1115803"/>
    <lineage>
        <taxon>Bacteria</taxon>
        <taxon>Bacillati</taxon>
        <taxon>Actinomycetota</taxon>
        <taxon>Actinomycetes</taxon>
        <taxon>Actinomycetales</taxon>
        <taxon>Actinomycetaceae</taxon>
        <taxon>Actinomyces</taxon>
    </lineage>
</organism>
<gene>
    <name evidence="2" type="ORF">HMPREF1129_0852</name>
</gene>
<reference evidence="2 3" key="1">
    <citation type="submission" date="2012-07" db="EMBL/GenBank/DDBJ databases">
        <authorList>
            <person name="Durkin A.S."/>
            <person name="McCorrison J."/>
            <person name="Torralba M."/>
            <person name="Gillis M."/>
            <person name="Methe B."/>
            <person name="Sutton G."/>
            <person name="Nelson K.E."/>
        </authorList>
    </citation>
    <scope>NUCLEOTIDE SEQUENCE [LARGE SCALE GENOMIC DNA]</scope>
    <source>
        <strain evidence="3">ATCC 12104 / DSM 43013 / CCUG 2238 / JCM 8349 / NCTC 10301 / Howell 279</strain>
    </source>
</reference>
<comment type="caution">
    <text evidence="2">The sequence shown here is derived from an EMBL/GenBank/DDBJ whole genome shotgun (WGS) entry which is preliminary data.</text>
</comment>
<evidence type="ECO:0000313" key="3">
    <source>
        <dbReference type="Proteomes" id="UP000007814"/>
    </source>
</evidence>
<accession>J3AD10</accession>
<dbReference type="EMBL" id="ALJK01000038">
    <property type="protein sequence ID" value="EJN85843.1"/>
    <property type="molecule type" value="Genomic_DNA"/>
</dbReference>
<dbReference type="Proteomes" id="UP000007814">
    <property type="component" value="Unassembled WGS sequence"/>
</dbReference>
<evidence type="ECO:0000313" key="2">
    <source>
        <dbReference type="EMBL" id="EJN85843.1"/>
    </source>
</evidence>
<sequence length="42" mass="4355">MGNHLSEGRGAQDPVGRPDGEQVPPSPAPVVPHLPDVMSVAR</sequence>
<feature type="region of interest" description="Disordered" evidence="1">
    <location>
        <begin position="1"/>
        <end position="42"/>
    </location>
</feature>